<dbReference type="InterPro" id="IPR024465">
    <property type="entry name" value="DUF2399"/>
</dbReference>
<keyword evidence="3" id="KW-1185">Reference proteome</keyword>
<sequence>MSWTTEVMDLSCLGVSSPSGIDTHGGPISTCRTAAREPRHVGGCVRQERSHASWDHLRVRQDSSPKLLAELRGVAQSTPWDEELAVEMVATDVAVHEEALLPVLLGDLRAP</sequence>
<organism evidence="2 3">
    <name type="scientific">Nakamurella alba</name>
    <dbReference type="NCBI Taxonomy" id="2665158"/>
    <lineage>
        <taxon>Bacteria</taxon>
        <taxon>Bacillati</taxon>
        <taxon>Actinomycetota</taxon>
        <taxon>Actinomycetes</taxon>
        <taxon>Nakamurellales</taxon>
        <taxon>Nakamurellaceae</taxon>
        <taxon>Nakamurella</taxon>
    </lineage>
</organism>
<dbReference type="AlphaFoldDB" id="A0A7K1FLW0"/>
<dbReference type="Pfam" id="PF09664">
    <property type="entry name" value="DUF2399"/>
    <property type="match status" value="1"/>
</dbReference>
<comment type="caution">
    <text evidence="2">The sequence shown here is derived from an EMBL/GenBank/DDBJ whole genome shotgun (WGS) entry which is preliminary data.</text>
</comment>
<dbReference type="EMBL" id="WLYK01000005">
    <property type="protein sequence ID" value="MTD15145.1"/>
    <property type="molecule type" value="Genomic_DNA"/>
</dbReference>
<name>A0A7K1FLW0_9ACTN</name>
<evidence type="ECO:0000313" key="2">
    <source>
        <dbReference type="EMBL" id="MTD15145.1"/>
    </source>
</evidence>
<dbReference type="Proteomes" id="UP000460221">
    <property type="component" value="Unassembled WGS sequence"/>
</dbReference>
<evidence type="ECO:0000313" key="3">
    <source>
        <dbReference type="Proteomes" id="UP000460221"/>
    </source>
</evidence>
<accession>A0A7K1FLW0</accession>
<proteinExistence type="predicted"/>
<gene>
    <name evidence="2" type="ORF">GIS00_14470</name>
</gene>
<feature type="domain" description="DUF2399" evidence="1">
    <location>
        <begin position="69"/>
        <end position="108"/>
    </location>
</feature>
<evidence type="ECO:0000259" key="1">
    <source>
        <dbReference type="Pfam" id="PF09664"/>
    </source>
</evidence>
<reference evidence="2 3" key="1">
    <citation type="submission" date="2019-11" db="EMBL/GenBank/DDBJ databases">
        <authorList>
            <person name="Jiang L.-Q."/>
        </authorList>
    </citation>
    <scope>NUCLEOTIDE SEQUENCE [LARGE SCALE GENOMIC DNA]</scope>
    <source>
        <strain evidence="2 3">YIM 132087</strain>
    </source>
</reference>
<protein>
    <submittedName>
        <fullName evidence="2">DUF2399 domain-containing protein</fullName>
    </submittedName>
</protein>